<evidence type="ECO:0000256" key="3">
    <source>
        <dbReference type="ARBA" id="ARBA00004763"/>
    </source>
</evidence>
<dbReference type="InterPro" id="IPR000489">
    <property type="entry name" value="Pterin-binding_dom"/>
</dbReference>
<evidence type="ECO:0000313" key="11">
    <source>
        <dbReference type="EMBL" id="KAA6233079.1"/>
    </source>
</evidence>
<dbReference type="PANTHER" id="PTHR20941:SF1">
    <property type="entry name" value="FOLIC ACID SYNTHESIS PROTEIN FOL1"/>
    <property type="match status" value="1"/>
</dbReference>
<dbReference type="PROSITE" id="PS00792">
    <property type="entry name" value="DHPS_1"/>
    <property type="match status" value="1"/>
</dbReference>
<dbReference type="InterPro" id="IPR011005">
    <property type="entry name" value="Dihydropteroate_synth-like_sf"/>
</dbReference>
<dbReference type="EMBL" id="WUBZ01000002">
    <property type="protein sequence ID" value="MWV53662.1"/>
    <property type="molecule type" value="Genomic_DNA"/>
</dbReference>
<evidence type="ECO:0000313" key="12">
    <source>
        <dbReference type="EMBL" id="MWV53662.1"/>
    </source>
</evidence>
<comment type="pathway">
    <text evidence="3 9">Cofactor biosynthesis; tetrahydrofolate biosynthesis; 7,8-dihydrofolate from 2-amino-4-hydroxy-6-hydroxymethyl-7,8-dihydropteridine diphosphate and 4-aminobenzoate: step 1/2.</text>
</comment>
<evidence type="ECO:0000256" key="2">
    <source>
        <dbReference type="ARBA" id="ARBA00001946"/>
    </source>
</evidence>
<reference evidence="13 14" key="1">
    <citation type="submission" date="2018-12" db="EMBL/GenBank/DDBJ databases">
        <authorList>
            <person name="Lunina O.N."/>
            <person name="Grouzdev D.S."/>
            <person name="Gorlenko V.M."/>
            <person name="Savvichev A.S."/>
        </authorList>
    </citation>
    <scope>NUCLEOTIDE SEQUENCE [LARGE SCALE GENOMIC DNA]</scope>
    <source>
        <strain evidence="13 14">BrKhr-17</strain>
    </source>
</reference>
<comment type="catalytic activity">
    <reaction evidence="1">
        <text>(7,8-dihydropterin-6-yl)methyl diphosphate + 4-aminobenzoate = 7,8-dihydropteroate + diphosphate</text>
        <dbReference type="Rhea" id="RHEA:19949"/>
        <dbReference type="ChEBI" id="CHEBI:17836"/>
        <dbReference type="ChEBI" id="CHEBI:17839"/>
        <dbReference type="ChEBI" id="CHEBI:33019"/>
        <dbReference type="ChEBI" id="CHEBI:72950"/>
        <dbReference type="EC" id="2.5.1.15"/>
    </reaction>
</comment>
<comment type="cofactor">
    <cofactor evidence="2 9">
        <name>Mg(2+)</name>
        <dbReference type="ChEBI" id="CHEBI:18420"/>
    </cofactor>
</comment>
<feature type="domain" description="Pterin-binding" evidence="10">
    <location>
        <begin position="24"/>
        <end position="298"/>
    </location>
</feature>
<dbReference type="EMBL" id="RXYK01000003">
    <property type="protein sequence ID" value="RTY39132.1"/>
    <property type="molecule type" value="Genomic_DNA"/>
</dbReference>
<evidence type="ECO:0000313" key="16">
    <source>
        <dbReference type="Proteomes" id="UP000489351"/>
    </source>
</evidence>
<keyword evidence="5 9" id="KW-0808">Transferase</keyword>
<reference evidence="11 15" key="2">
    <citation type="submission" date="2019-07" db="EMBL/GenBank/DDBJ databases">
        <title>Draft genome Sequence of Chlorobium phaeovibrioides sp. strain PhvTcv-s14, from the Phylum Chlorobi.</title>
        <authorList>
            <person name="Babenko V."/>
            <person name="Boldyreva D."/>
            <person name="Kanygina A."/>
            <person name="Selezneva O."/>
            <person name="Akopiyan T."/>
            <person name="Lunina O."/>
        </authorList>
    </citation>
    <scope>NUCLEOTIDE SEQUENCE [LARGE SCALE GENOMIC DNA]</scope>
    <source>
        <strain evidence="11 15">GrTcv12</strain>
    </source>
</reference>
<proteinExistence type="inferred from homology"/>
<keyword evidence="8 9" id="KW-0289">Folate biosynthesis</keyword>
<accession>A0A3S0P039</accession>
<dbReference type="SUPFAM" id="SSF51717">
    <property type="entry name" value="Dihydropteroate synthetase-like"/>
    <property type="match status" value="1"/>
</dbReference>
<keyword evidence="16" id="KW-1185">Reference proteome</keyword>
<dbReference type="GO" id="GO:0004156">
    <property type="term" value="F:dihydropteroate synthase activity"/>
    <property type="evidence" value="ECO:0007669"/>
    <property type="project" value="UniProtKB-EC"/>
</dbReference>
<dbReference type="InterPro" id="IPR045031">
    <property type="entry name" value="DHP_synth-like"/>
</dbReference>
<dbReference type="GO" id="GO:0046656">
    <property type="term" value="P:folic acid biosynthetic process"/>
    <property type="evidence" value="ECO:0007669"/>
    <property type="project" value="UniProtKB-KW"/>
</dbReference>
<evidence type="ECO:0000256" key="1">
    <source>
        <dbReference type="ARBA" id="ARBA00000012"/>
    </source>
</evidence>
<dbReference type="PROSITE" id="PS50972">
    <property type="entry name" value="PTERIN_BINDING"/>
    <property type="match status" value="1"/>
</dbReference>
<dbReference type="OMA" id="FATPRDC"/>
<evidence type="ECO:0000259" key="10">
    <source>
        <dbReference type="PROSITE" id="PS50972"/>
    </source>
</evidence>
<organism evidence="13 14">
    <name type="scientific">Chlorobium phaeovibrioides</name>
    <dbReference type="NCBI Taxonomy" id="1094"/>
    <lineage>
        <taxon>Bacteria</taxon>
        <taxon>Pseudomonadati</taxon>
        <taxon>Chlorobiota</taxon>
        <taxon>Chlorobiia</taxon>
        <taxon>Chlorobiales</taxon>
        <taxon>Chlorobiaceae</taxon>
        <taxon>Chlorobium/Pelodictyon group</taxon>
        <taxon>Chlorobium</taxon>
    </lineage>
</organism>
<dbReference type="CDD" id="cd00739">
    <property type="entry name" value="DHPS"/>
    <property type="match status" value="1"/>
</dbReference>
<dbReference type="Proteomes" id="UP000489351">
    <property type="component" value="Unassembled WGS sequence"/>
</dbReference>
<evidence type="ECO:0000256" key="8">
    <source>
        <dbReference type="ARBA" id="ARBA00022909"/>
    </source>
</evidence>
<name>A0A3S0P039_CHLPH</name>
<protein>
    <recommendedName>
        <fullName evidence="4 9">Dihydropteroate synthase</fullName>
        <shortName evidence="9">DHPS</shortName>
        <ecNumber evidence="4 9">2.5.1.15</ecNumber>
    </recommendedName>
    <alternativeName>
        <fullName evidence="9">Dihydropteroate pyrophosphorylase</fullName>
    </alternativeName>
</protein>
<comment type="caution">
    <text evidence="13">The sequence shown here is derived from an EMBL/GenBank/DDBJ whole genome shotgun (WGS) entry which is preliminary data.</text>
</comment>
<evidence type="ECO:0000256" key="5">
    <source>
        <dbReference type="ARBA" id="ARBA00022679"/>
    </source>
</evidence>
<dbReference type="EMBL" id="VMRG01000001">
    <property type="protein sequence ID" value="KAA6233079.1"/>
    <property type="molecule type" value="Genomic_DNA"/>
</dbReference>
<gene>
    <name evidence="13" type="primary">folP</name>
    <name evidence="13" type="ORF">EKD02_03300</name>
    <name evidence="11" type="ORF">FP507_08505</name>
    <name evidence="12" type="ORF">GJ685_01115</name>
</gene>
<dbReference type="PANTHER" id="PTHR20941">
    <property type="entry name" value="FOLATE SYNTHESIS PROTEINS"/>
    <property type="match status" value="1"/>
</dbReference>
<dbReference type="NCBIfam" id="TIGR01496">
    <property type="entry name" value="DHPS"/>
    <property type="match status" value="1"/>
</dbReference>
<keyword evidence="6 9" id="KW-0479">Metal-binding</keyword>
<dbReference type="RefSeq" id="WP_011890695.1">
    <property type="nucleotide sequence ID" value="NZ_RXYJ01000004.1"/>
</dbReference>
<dbReference type="InterPro" id="IPR006390">
    <property type="entry name" value="DHP_synth_dom"/>
</dbReference>
<evidence type="ECO:0000256" key="4">
    <source>
        <dbReference type="ARBA" id="ARBA00012458"/>
    </source>
</evidence>
<comment type="similarity">
    <text evidence="9">Belongs to the DHPS family.</text>
</comment>
<dbReference type="Proteomes" id="UP000327458">
    <property type="component" value="Unassembled WGS sequence"/>
</dbReference>
<dbReference type="Pfam" id="PF00809">
    <property type="entry name" value="Pterin_bind"/>
    <property type="match status" value="1"/>
</dbReference>
<reference evidence="12 16" key="3">
    <citation type="submission" date="2019-11" db="EMBL/GenBank/DDBJ databases">
        <title>Green- and brown-colored morphotypes of Chlorobia in the stratified aquatic ecosystems of Kandalaksha Gulf (White Sea): A model for study of the accessory genome evolution.</title>
        <authorList>
            <person name="Grouzdev D.S."/>
        </authorList>
    </citation>
    <scope>NUCLEOTIDE SEQUENCE [LARGE SCALE GENOMIC DNA]</scope>
    <source>
        <strain evidence="12 16">ZM</strain>
    </source>
</reference>
<dbReference type="GO" id="GO:0046654">
    <property type="term" value="P:tetrahydrofolate biosynthetic process"/>
    <property type="evidence" value="ECO:0007669"/>
    <property type="project" value="UniProtKB-UniPathway"/>
</dbReference>
<evidence type="ECO:0000313" key="13">
    <source>
        <dbReference type="EMBL" id="RTY39132.1"/>
    </source>
</evidence>
<evidence type="ECO:0000256" key="6">
    <source>
        <dbReference type="ARBA" id="ARBA00022723"/>
    </source>
</evidence>
<evidence type="ECO:0000313" key="14">
    <source>
        <dbReference type="Proteomes" id="UP000279908"/>
    </source>
</evidence>
<dbReference type="PROSITE" id="PS00793">
    <property type="entry name" value="DHPS_2"/>
    <property type="match status" value="1"/>
</dbReference>
<keyword evidence="7 9" id="KW-0460">Magnesium</keyword>
<dbReference type="GO" id="GO:0005829">
    <property type="term" value="C:cytosol"/>
    <property type="evidence" value="ECO:0007669"/>
    <property type="project" value="TreeGrafter"/>
</dbReference>
<dbReference type="Gene3D" id="3.20.20.20">
    <property type="entry name" value="Dihydropteroate synthase-like"/>
    <property type="match status" value="1"/>
</dbReference>
<evidence type="ECO:0000256" key="7">
    <source>
        <dbReference type="ARBA" id="ARBA00022842"/>
    </source>
</evidence>
<dbReference type="EC" id="2.5.1.15" evidence="4 9"/>
<evidence type="ECO:0000256" key="9">
    <source>
        <dbReference type="RuleBase" id="RU361205"/>
    </source>
</evidence>
<sequence>MAPIRPETLTITCRNRLLDFQQGPKIMGILNTTPDSFHDGGAFEPHPDHPNQTPGSINLNAALDKALTMLREGADIIDIGGESTRPGALPVTAEEETRRTAPLIAMLRRHTDALISIDTSKAEVAEAALLAGADIVNDISGFTFDSEMAGICARHKAPAILMHAPLKPEAMQWSTDTLQGNGDIVETVITFLKQAIKRAEAAGVRGIIIDPGFGFGKSVQENFTLLGRLKEFRQTGRPILAGVSRKSFLAHAIKSEGESSPPTADRLNATITAETIAILNGADIIRTHAVKAAAECCRVIQAMRKTEPSEKPHQAE</sequence>
<evidence type="ECO:0000313" key="15">
    <source>
        <dbReference type="Proteomes" id="UP000327458"/>
    </source>
</evidence>
<dbReference type="Proteomes" id="UP000279908">
    <property type="component" value="Unassembled WGS sequence"/>
</dbReference>
<dbReference type="AlphaFoldDB" id="A0A3S0P039"/>
<dbReference type="GO" id="GO:0046872">
    <property type="term" value="F:metal ion binding"/>
    <property type="evidence" value="ECO:0007669"/>
    <property type="project" value="UniProtKB-KW"/>
</dbReference>
<dbReference type="UniPathway" id="UPA00077">
    <property type="reaction ID" value="UER00156"/>
</dbReference>
<comment type="function">
    <text evidence="9">Catalyzes the condensation of para-aminobenzoate (pABA) with 6-hydroxymethyl-7,8-dihydropterin diphosphate (DHPt-PP) to form 7,8-dihydropteroate (H2Pte), the immediate precursor of folate derivatives.</text>
</comment>